<dbReference type="Proteomes" id="UP001165986">
    <property type="component" value="Unassembled WGS sequence"/>
</dbReference>
<gene>
    <name evidence="1" type="ORF">FNW02_30760</name>
</gene>
<evidence type="ECO:0000313" key="1">
    <source>
        <dbReference type="EMBL" id="MBD6620061.1"/>
    </source>
</evidence>
<comment type="caution">
    <text evidence="1">The sequence shown here is derived from an EMBL/GenBank/DDBJ whole genome shotgun (WGS) entry which is preliminary data.</text>
</comment>
<accession>A0AA40T370</accession>
<name>A0AA40T370_9NOST</name>
<keyword evidence="2" id="KW-1185">Reference proteome</keyword>
<dbReference type="EMBL" id="VJXY01000053">
    <property type="protein sequence ID" value="MBD6620061.1"/>
    <property type="molecule type" value="Genomic_DNA"/>
</dbReference>
<reference evidence="1" key="1">
    <citation type="submission" date="2019-07" db="EMBL/GenBank/DDBJ databases">
        <title>Toxilogical consequences of a new and cryptic species of cyanobacteria (Komarekiella delphini-convector) recovered from the epidermis of a bottlenose dolphin and 1500 ft. in the air.</title>
        <authorList>
            <person name="Brown A.O."/>
            <person name="Dvorak P."/>
            <person name="Villanueva C.D."/>
            <person name="Foss A.J."/>
            <person name="Garvey A.D."/>
            <person name="Gibson Q.A."/>
            <person name="Johansen J.R."/>
            <person name="Casamatta D.A."/>
        </authorList>
    </citation>
    <scope>NUCLEOTIDE SEQUENCE</scope>
    <source>
        <strain evidence="1">SJRDD-AB1</strain>
    </source>
</reference>
<organism evidence="1 2">
    <name type="scientific">Komarekiella delphini-convector SJRDD-AB1</name>
    <dbReference type="NCBI Taxonomy" id="2593771"/>
    <lineage>
        <taxon>Bacteria</taxon>
        <taxon>Bacillati</taxon>
        <taxon>Cyanobacteriota</taxon>
        <taxon>Cyanophyceae</taxon>
        <taxon>Nostocales</taxon>
        <taxon>Nostocaceae</taxon>
        <taxon>Komarekiella</taxon>
        <taxon>Komarekiella delphini-convector</taxon>
    </lineage>
</organism>
<proteinExistence type="predicted"/>
<sequence>MEYLTVKECRGLLRIQSKDTINKYLKTLNLFGQAYLSWSEIKQVLELQIFLGLKHGRNSKSRFCQMTRQQLDETFKSYGVDVDARLATLQKIHRGSVQQKPVYASSCSKK</sequence>
<dbReference type="AlphaFoldDB" id="A0AA40T370"/>
<protein>
    <submittedName>
        <fullName evidence="1">Uncharacterized protein</fullName>
    </submittedName>
</protein>
<evidence type="ECO:0000313" key="2">
    <source>
        <dbReference type="Proteomes" id="UP001165986"/>
    </source>
</evidence>